<feature type="transmembrane region" description="Helical" evidence="5">
    <location>
        <begin position="116"/>
        <end position="138"/>
    </location>
</feature>
<organism evidence="6 7">
    <name type="scientific">Pseudoxanthomonas sacheonensis</name>
    <dbReference type="NCBI Taxonomy" id="443615"/>
    <lineage>
        <taxon>Bacteria</taxon>
        <taxon>Pseudomonadati</taxon>
        <taxon>Pseudomonadota</taxon>
        <taxon>Gammaproteobacteria</taxon>
        <taxon>Lysobacterales</taxon>
        <taxon>Lysobacteraceae</taxon>
        <taxon>Pseudoxanthomonas</taxon>
    </lineage>
</organism>
<evidence type="ECO:0000256" key="3">
    <source>
        <dbReference type="ARBA" id="ARBA00022989"/>
    </source>
</evidence>
<evidence type="ECO:0000256" key="4">
    <source>
        <dbReference type="ARBA" id="ARBA00023136"/>
    </source>
</evidence>
<feature type="transmembrane region" description="Helical" evidence="5">
    <location>
        <begin position="69"/>
        <end position="96"/>
    </location>
</feature>
<name>A0ABU1RP15_9GAMM</name>
<dbReference type="InterPro" id="IPR023352">
    <property type="entry name" value="MAPEG-like_dom_sf"/>
</dbReference>
<dbReference type="Gene3D" id="1.20.120.550">
    <property type="entry name" value="Membrane associated eicosanoid/glutathione metabolism-like domain"/>
    <property type="match status" value="1"/>
</dbReference>
<dbReference type="Pfam" id="PF01124">
    <property type="entry name" value="MAPEG"/>
    <property type="match status" value="1"/>
</dbReference>
<dbReference type="SUPFAM" id="SSF161084">
    <property type="entry name" value="MAPEG domain-like"/>
    <property type="match status" value="1"/>
</dbReference>
<protein>
    <recommendedName>
        <fullName evidence="8">MAPEG family protein</fullName>
    </recommendedName>
</protein>
<gene>
    <name evidence="6" type="ORF">J2W94_000767</name>
</gene>
<evidence type="ECO:0000313" key="6">
    <source>
        <dbReference type="EMBL" id="MDR6840503.1"/>
    </source>
</evidence>
<dbReference type="RefSeq" id="WP_310090388.1">
    <property type="nucleotide sequence ID" value="NZ_JAVDTT010000001.1"/>
</dbReference>
<accession>A0ABU1RP15</accession>
<sequence length="140" mass="15717">MSGNEIFHPVLAMVALTLVVWVRLYAVRIPEMRRLRIHPQAVATSAQKSAHLVDTRAADNFSNLFEVPVLFYLALIVAYLTQQVTPLVLGLAWGFVAGRVLHSLIQCSYNKVMHRFTVYVLSTCVVWVLWAVLVVGLLRG</sequence>
<feature type="transmembrane region" description="Helical" evidence="5">
    <location>
        <begin position="6"/>
        <end position="26"/>
    </location>
</feature>
<evidence type="ECO:0000256" key="2">
    <source>
        <dbReference type="ARBA" id="ARBA00022692"/>
    </source>
</evidence>
<evidence type="ECO:0000256" key="1">
    <source>
        <dbReference type="ARBA" id="ARBA00004370"/>
    </source>
</evidence>
<dbReference type="Proteomes" id="UP001254759">
    <property type="component" value="Unassembled WGS sequence"/>
</dbReference>
<keyword evidence="4 5" id="KW-0472">Membrane</keyword>
<keyword evidence="3 5" id="KW-1133">Transmembrane helix</keyword>
<keyword evidence="7" id="KW-1185">Reference proteome</keyword>
<comment type="caution">
    <text evidence="6">The sequence shown here is derived from an EMBL/GenBank/DDBJ whole genome shotgun (WGS) entry which is preliminary data.</text>
</comment>
<comment type="subcellular location">
    <subcellularLocation>
        <location evidence="1">Membrane</location>
    </subcellularLocation>
</comment>
<dbReference type="InterPro" id="IPR001129">
    <property type="entry name" value="Membr-assoc_MAPEG"/>
</dbReference>
<evidence type="ECO:0008006" key="8">
    <source>
        <dbReference type="Google" id="ProtNLM"/>
    </source>
</evidence>
<dbReference type="EMBL" id="JAVDTT010000001">
    <property type="protein sequence ID" value="MDR6840503.1"/>
    <property type="molecule type" value="Genomic_DNA"/>
</dbReference>
<evidence type="ECO:0000256" key="5">
    <source>
        <dbReference type="SAM" id="Phobius"/>
    </source>
</evidence>
<proteinExistence type="predicted"/>
<reference evidence="6 7" key="1">
    <citation type="submission" date="2023-07" db="EMBL/GenBank/DDBJ databases">
        <title>Sorghum-associated microbial communities from plants grown in Nebraska, USA.</title>
        <authorList>
            <person name="Schachtman D."/>
        </authorList>
    </citation>
    <scope>NUCLEOTIDE SEQUENCE [LARGE SCALE GENOMIC DNA]</scope>
    <source>
        <strain evidence="6 7">BE107</strain>
    </source>
</reference>
<keyword evidence="2 5" id="KW-0812">Transmembrane</keyword>
<evidence type="ECO:0000313" key="7">
    <source>
        <dbReference type="Proteomes" id="UP001254759"/>
    </source>
</evidence>